<keyword evidence="1" id="KW-0812">Transmembrane</keyword>
<keyword evidence="1" id="KW-1133">Transmembrane helix</keyword>
<evidence type="ECO:0000313" key="2">
    <source>
        <dbReference type="EMBL" id="TGL62687.1"/>
    </source>
</evidence>
<dbReference type="AlphaFoldDB" id="A0A4R9K7W5"/>
<evidence type="ECO:0000313" key="3">
    <source>
        <dbReference type="Proteomes" id="UP000297693"/>
    </source>
</evidence>
<protein>
    <submittedName>
        <fullName evidence="2">Uncharacterized protein</fullName>
    </submittedName>
</protein>
<evidence type="ECO:0000256" key="1">
    <source>
        <dbReference type="SAM" id="Phobius"/>
    </source>
</evidence>
<comment type="caution">
    <text evidence="2">The sequence shown here is derived from an EMBL/GenBank/DDBJ whole genome shotgun (WGS) entry which is preliminary data.</text>
</comment>
<reference evidence="2" key="1">
    <citation type="journal article" date="2019" name="PLoS Negl. Trop. Dis.">
        <title>Revisiting the worldwide diversity of Leptospira species in the environment.</title>
        <authorList>
            <person name="Vincent A.T."/>
            <person name="Schiettekatte O."/>
            <person name="Bourhy P."/>
            <person name="Veyrier F.J."/>
            <person name="Picardeau M."/>
        </authorList>
    </citation>
    <scope>NUCLEOTIDE SEQUENCE [LARGE SCALE GENOMIC DNA]</scope>
    <source>
        <strain evidence="2">201702476</strain>
    </source>
</reference>
<keyword evidence="1" id="KW-0472">Membrane</keyword>
<accession>A0A4R9K7W5</accession>
<gene>
    <name evidence="2" type="ORF">EHQ58_02130</name>
</gene>
<dbReference type="OrthoDB" id="345069at2"/>
<organism evidence="2 3">
    <name type="scientific">Leptospira ognonensis</name>
    <dbReference type="NCBI Taxonomy" id="2484945"/>
    <lineage>
        <taxon>Bacteria</taxon>
        <taxon>Pseudomonadati</taxon>
        <taxon>Spirochaetota</taxon>
        <taxon>Spirochaetia</taxon>
        <taxon>Leptospirales</taxon>
        <taxon>Leptospiraceae</taxon>
        <taxon>Leptospira</taxon>
    </lineage>
</organism>
<dbReference type="Proteomes" id="UP000297693">
    <property type="component" value="Unassembled WGS sequence"/>
</dbReference>
<sequence>MSKGYHSRSPEEFREYLKTIGKEKSKKKWRQFIILIDIFLLIIVAYLVFRSLNPGSFQDPTISTKQIVDGYPMYLSLSREPDEKYQGYFLFIENNTSEDVKLPAKTWSGEFRLLTQDGILCYSEPLLWEEKKFPANSKGFLYHSLQLSRLQALDPNCKKEIFDEDYSIFRSKFRYLSLSFQTQMIITTSSDRKIFQIKQKPYRISN</sequence>
<feature type="transmembrane region" description="Helical" evidence="1">
    <location>
        <begin position="32"/>
        <end position="49"/>
    </location>
</feature>
<proteinExistence type="predicted"/>
<dbReference type="EMBL" id="RQGD01000009">
    <property type="protein sequence ID" value="TGL62687.1"/>
    <property type="molecule type" value="Genomic_DNA"/>
</dbReference>
<name>A0A4R9K7W5_9LEPT</name>
<keyword evidence="3" id="KW-1185">Reference proteome</keyword>
<dbReference type="RefSeq" id="WP_135621758.1">
    <property type="nucleotide sequence ID" value="NZ_RQGD01000009.1"/>
</dbReference>